<comment type="caution">
    <text evidence="7">The sequence shown here is derived from an EMBL/GenBank/DDBJ whole genome shotgun (WGS) entry which is preliminary data.</text>
</comment>
<feature type="transmembrane region" description="Helical" evidence="6">
    <location>
        <begin position="372"/>
        <end position="395"/>
    </location>
</feature>
<name>A0AAV7GDR5_DENCH</name>
<dbReference type="CDD" id="cd17416">
    <property type="entry name" value="MFS_NPF1_2"/>
    <property type="match status" value="1"/>
</dbReference>
<evidence type="ECO:0000256" key="6">
    <source>
        <dbReference type="SAM" id="Phobius"/>
    </source>
</evidence>
<keyword evidence="3 6" id="KW-0812">Transmembrane</keyword>
<evidence type="ECO:0000313" key="8">
    <source>
        <dbReference type="Proteomes" id="UP000775213"/>
    </source>
</evidence>
<dbReference type="Proteomes" id="UP000775213">
    <property type="component" value="Unassembled WGS sequence"/>
</dbReference>
<protein>
    <submittedName>
        <fullName evidence="7">Uncharacterized protein</fullName>
    </submittedName>
</protein>
<evidence type="ECO:0000256" key="4">
    <source>
        <dbReference type="ARBA" id="ARBA00022989"/>
    </source>
</evidence>
<dbReference type="SUPFAM" id="SSF103473">
    <property type="entry name" value="MFS general substrate transporter"/>
    <property type="match status" value="1"/>
</dbReference>
<dbReference type="InterPro" id="IPR000109">
    <property type="entry name" value="POT_fam"/>
</dbReference>
<dbReference type="InterPro" id="IPR036259">
    <property type="entry name" value="MFS_trans_sf"/>
</dbReference>
<comment type="similarity">
    <text evidence="2">Belongs to the major facilitator superfamily. Proton-dependent oligopeptide transporter (POT/PTR) (TC 2.A.17) family.</text>
</comment>
<reference evidence="7 8" key="1">
    <citation type="journal article" date="2021" name="Hortic Res">
        <title>Chromosome-scale assembly of the Dendrobium chrysotoxum genome enhances the understanding of orchid evolution.</title>
        <authorList>
            <person name="Zhang Y."/>
            <person name="Zhang G.Q."/>
            <person name="Zhang D."/>
            <person name="Liu X.D."/>
            <person name="Xu X.Y."/>
            <person name="Sun W.H."/>
            <person name="Yu X."/>
            <person name="Zhu X."/>
            <person name="Wang Z.W."/>
            <person name="Zhao X."/>
            <person name="Zhong W.Y."/>
            <person name="Chen H."/>
            <person name="Yin W.L."/>
            <person name="Huang T."/>
            <person name="Niu S.C."/>
            <person name="Liu Z.J."/>
        </authorList>
    </citation>
    <scope>NUCLEOTIDE SEQUENCE [LARGE SCALE GENOMIC DNA]</scope>
    <source>
        <strain evidence="7">Lindl</strain>
    </source>
</reference>
<evidence type="ECO:0000256" key="3">
    <source>
        <dbReference type="ARBA" id="ARBA00022692"/>
    </source>
</evidence>
<feature type="transmembrane region" description="Helical" evidence="6">
    <location>
        <begin position="234"/>
        <end position="253"/>
    </location>
</feature>
<feature type="transmembrane region" description="Helical" evidence="6">
    <location>
        <begin position="207"/>
        <end position="227"/>
    </location>
</feature>
<dbReference type="Pfam" id="PF00854">
    <property type="entry name" value="PTR2"/>
    <property type="match status" value="1"/>
</dbReference>
<dbReference type="EMBL" id="JAGFBR010000015">
    <property type="protein sequence ID" value="KAH0454616.1"/>
    <property type="molecule type" value="Genomic_DNA"/>
</dbReference>
<feature type="transmembrane region" description="Helical" evidence="6">
    <location>
        <begin position="577"/>
        <end position="600"/>
    </location>
</feature>
<dbReference type="AlphaFoldDB" id="A0AAV7GDR5"/>
<organism evidence="7 8">
    <name type="scientific">Dendrobium chrysotoxum</name>
    <name type="common">Orchid</name>
    <dbReference type="NCBI Taxonomy" id="161865"/>
    <lineage>
        <taxon>Eukaryota</taxon>
        <taxon>Viridiplantae</taxon>
        <taxon>Streptophyta</taxon>
        <taxon>Embryophyta</taxon>
        <taxon>Tracheophyta</taxon>
        <taxon>Spermatophyta</taxon>
        <taxon>Magnoliopsida</taxon>
        <taxon>Liliopsida</taxon>
        <taxon>Asparagales</taxon>
        <taxon>Orchidaceae</taxon>
        <taxon>Epidendroideae</taxon>
        <taxon>Malaxideae</taxon>
        <taxon>Dendrobiinae</taxon>
        <taxon>Dendrobium</taxon>
    </lineage>
</organism>
<evidence type="ECO:0000256" key="1">
    <source>
        <dbReference type="ARBA" id="ARBA00004141"/>
    </source>
</evidence>
<keyword evidence="4 6" id="KW-1133">Transmembrane helix</keyword>
<dbReference type="PANTHER" id="PTHR11654">
    <property type="entry name" value="OLIGOPEPTIDE TRANSPORTER-RELATED"/>
    <property type="match status" value="1"/>
</dbReference>
<gene>
    <name evidence="7" type="ORF">IEQ34_016540</name>
</gene>
<proteinExistence type="inferred from homology"/>
<feature type="transmembrane region" description="Helical" evidence="6">
    <location>
        <begin position="117"/>
        <end position="139"/>
    </location>
</feature>
<comment type="subcellular location">
    <subcellularLocation>
        <location evidence="1">Membrane</location>
        <topology evidence="1">Multi-pass membrane protein</topology>
    </subcellularLocation>
</comment>
<accession>A0AAV7GDR5</accession>
<dbReference type="GO" id="GO:0022857">
    <property type="term" value="F:transmembrane transporter activity"/>
    <property type="evidence" value="ECO:0007669"/>
    <property type="project" value="InterPro"/>
</dbReference>
<feature type="transmembrane region" description="Helical" evidence="6">
    <location>
        <begin position="415"/>
        <end position="435"/>
    </location>
</feature>
<keyword evidence="8" id="KW-1185">Reference proteome</keyword>
<evidence type="ECO:0000256" key="5">
    <source>
        <dbReference type="ARBA" id="ARBA00023136"/>
    </source>
</evidence>
<feature type="transmembrane region" description="Helical" evidence="6">
    <location>
        <begin position="82"/>
        <end position="105"/>
    </location>
</feature>
<dbReference type="Gene3D" id="1.20.1250.20">
    <property type="entry name" value="MFS general substrate transporter like domains"/>
    <property type="match status" value="1"/>
</dbReference>
<keyword evidence="5 6" id="KW-0472">Membrane</keyword>
<feature type="transmembrane region" description="Helical" evidence="6">
    <location>
        <begin position="160"/>
        <end position="179"/>
    </location>
</feature>
<dbReference type="GO" id="GO:0016020">
    <property type="term" value="C:membrane"/>
    <property type="evidence" value="ECO:0007669"/>
    <property type="project" value="UniProtKB-SubCell"/>
</dbReference>
<evidence type="ECO:0000256" key="2">
    <source>
        <dbReference type="ARBA" id="ARBA00005982"/>
    </source>
</evidence>
<sequence length="635" mass="69194">MWKSLPGALIHYLKCSPFFSQPTVFKDLEGVSDSPEQPKRRPGGWKSIPYIIGNETFERMASYGITANFTVYLLKRFRIEPVTAASMSNIFLGTVNFAPLIGAFIADAYCGRFRTLAYGSISSLLGMVVLTLTAAIPQLRPPNCSHPDQLSGHCSGPSTFQLGVLILSLVLLAVGSGGVRPCSLPFGVDQFDRRTAAGRRGLASFFNWYYCTSTAGVVVGMTVMVYIQDSISWPIGFGVPAICMLCSIIVFFIGTRVYVYVAAEGSFFAGIAQVFVAAYRKRTVELPEPEDASRQEAVLYNPPVVSGGAMRLPLTLQFRTKSRFFLMIGLINELTRFLNKAAIKLAGEVNDGGEPANPWNLCSVQMVEQVKLLIRIIPIWASGIIFFISISQQWTFSVLQSLTMDRHLGTGGFQVPAASVGIISLLALTLFIPVYDRVLVPVLGRITGQETGLSLLQRQGVGLFVSAVSMVVAGVVEGMRRREGAAAVAGMSAVLWLSPQLVLMGVAEAFNAVGQVEFYNQQFPEQMQTVAGSLFYCSLAGAGYLSSVLIAVIQKATGRNGRNSWLAGDINSGHLDYFYYVIAVMGMVNFLYFLVCAHFYRYKGMQKEGKLGGGGLQELAEEAFVREKEDNGLKE</sequence>
<feature type="transmembrane region" description="Helical" evidence="6">
    <location>
        <begin position="534"/>
        <end position="557"/>
    </location>
</feature>
<evidence type="ECO:0000313" key="7">
    <source>
        <dbReference type="EMBL" id="KAH0454616.1"/>
    </source>
</evidence>